<evidence type="ECO:0000256" key="1">
    <source>
        <dbReference type="SAM" id="Phobius"/>
    </source>
</evidence>
<name>A0ABY2F5G3_9ACTN</name>
<accession>A0ABY2F5G3</accession>
<feature type="transmembrane region" description="Helical" evidence="1">
    <location>
        <begin position="129"/>
        <end position="152"/>
    </location>
</feature>
<feature type="transmembrane region" description="Helical" evidence="1">
    <location>
        <begin position="38"/>
        <end position="55"/>
    </location>
</feature>
<feature type="transmembrane region" description="Helical" evidence="1">
    <location>
        <begin position="213"/>
        <end position="236"/>
    </location>
</feature>
<keyword evidence="3" id="KW-1185">Reference proteome</keyword>
<feature type="transmembrane region" description="Helical" evidence="1">
    <location>
        <begin position="248"/>
        <end position="273"/>
    </location>
</feature>
<keyword evidence="1" id="KW-1133">Transmembrane helix</keyword>
<gene>
    <name evidence="2" type="ORF">EV137_7806</name>
</gene>
<sequence length="399" mass="43010">MSARAARLLAWSLFGLFVVLAAATPVLVAIRNGHASDSLVALGIGFAFVGALVASRQPANAVGWLLLTAAVALGLDTCTTVYASRSSSPGAQWAGWLNSWLLFVWLYVPALFLVLVFPAGRLLSRRWRTVVWLGMGAVTADIVGTAFAPGVLEIPADQPIRNPLGIAGPVGDALSWLSGAGELLAAGTLVLGGLSVFLRLRRAHGRERQQVTWFAYICIMALVPFVVLALVSLVVGDDVAPWLNVVQVIAWWSLVALLLIGLPAAIGIAILRHRLYDIDIVINRTLVYATLTLTLGTAYLGSVLLLQLALDPLTQGSDLAVAMSTLAVAALFRPARRRIQLLVDRRFFRRKYDAARTLQAFGSRLRDQLDVDALGNDLSDVVRETVQPTHVTLWLRGSR</sequence>
<feature type="transmembrane region" description="Helical" evidence="1">
    <location>
        <begin position="183"/>
        <end position="201"/>
    </location>
</feature>
<dbReference type="Proteomes" id="UP000295060">
    <property type="component" value="Unassembled WGS sequence"/>
</dbReference>
<feature type="transmembrane region" description="Helical" evidence="1">
    <location>
        <begin position="316"/>
        <end position="335"/>
    </location>
</feature>
<comment type="caution">
    <text evidence="2">The sequence shown here is derived from an EMBL/GenBank/DDBJ whole genome shotgun (WGS) entry which is preliminary data.</text>
</comment>
<keyword evidence="1" id="KW-0812">Transmembrane</keyword>
<reference evidence="2 3" key="1">
    <citation type="submission" date="2019-03" db="EMBL/GenBank/DDBJ databases">
        <title>Genomic Encyclopedia of Type Strains, Phase III (KMG-III): the genomes of soil and plant-associated and newly described type strains.</title>
        <authorList>
            <person name="Whitman W."/>
        </authorList>
    </citation>
    <scope>NUCLEOTIDE SEQUENCE [LARGE SCALE GENOMIC DNA]</scope>
    <source>
        <strain evidence="2 3">VKMAc-2574</strain>
    </source>
</reference>
<keyword evidence="1" id="KW-0472">Membrane</keyword>
<feature type="transmembrane region" description="Helical" evidence="1">
    <location>
        <begin position="62"/>
        <end position="83"/>
    </location>
</feature>
<dbReference type="EMBL" id="SODU01000005">
    <property type="protein sequence ID" value="TDW81796.1"/>
    <property type="molecule type" value="Genomic_DNA"/>
</dbReference>
<dbReference type="RefSeq" id="WP_134133097.1">
    <property type="nucleotide sequence ID" value="NZ_SODU01000005.1"/>
</dbReference>
<evidence type="ECO:0000313" key="2">
    <source>
        <dbReference type="EMBL" id="TDW81796.1"/>
    </source>
</evidence>
<proteinExistence type="predicted"/>
<feature type="transmembrane region" description="Helical" evidence="1">
    <location>
        <begin position="285"/>
        <end position="310"/>
    </location>
</feature>
<evidence type="ECO:0000313" key="3">
    <source>
        <dbReference type="Proteomes" id="UP000295060"/>
    </source>
</evidence>
<protein>
    <submittedName>
        <fullName evidence="2">Uncharacterized protein</fullName>
    </submittedName>
</protein>
<organism evidence="2 3">
    <name type="scientific">Kribbella pratensis</name>
    <dbReference type="NCBI Taxonomy" id="2512112"/>
    <lineage>
        <taxon>Bacteria</taxon>
        <taxon>Bacillati</taxon>
        <taxon>Actinomycetota</taxon>
        <taxon>Actinomycetes</taxon>
        <taxon>Propionibacteriales</taxon>
        <taxon>Kribbellaceae</taxon>
        <taxon>Kribbella</taxon>
    </lineage>
</organism>
<feature type="transmembrane region" description="Helical" evidence="1">
    <location>
        <begin position="95"/>
        <end position="117"/>
    </location>
</feature>